<dbReference type="SUPFAM" id="SSF102198">
    <property type="entry name" value="Putative cyclase"/>
    <property type="match status" value="1"/>
</dbReference>
<reference evidence="1" key="1">
    <citation type="submission" date="2020-10" db="EMBL/GenBank/DDBJ databases">
        <authorList>
            <person name="Gilroy R."/>
        </authorList>
    </citation>
    <scope>NUCLEOTIDE SEQUENCE</scope>
    <source>
        <strain evidence="1">CHK191-8634</strain>
    </source>
</reference>
<dbReference type="PANTHER" id="PTHR31118:SF32">
    <property type="entry name" value="KYNURENINE FORMAMIDASE"/>
    <property type="match status" value="1"/>
</dbReference>
<dbReference type="AlphaFoldDB" id="A0A9D1LKK5"/>
<dbReference type="InterPro" id="IPR037175">
    <property type="entry name" value="KFase_sf"/>
</dbReference>
<organism evidence="1 2">
    <name type="scientific">Candidatus Ventrousia excrementavium</name>
    <dbReference type="NCBI Taxonomy" id="2840961"/>
    <lineage>
        <taxon>Bacteria</taxon>
        <taxon>Bacillati</taxon>
        <taxon>Bacillota</taxon>
        <taxon>Clostridia</taxon>
        <taxon>Eubacteriales</taxon>
        <taxon>Clostridiaceae</taxon>
        <taxon>Clostridiaceae incertae sedis</taxon>
        <taxon>Candidatus Ventrousia</taxon>
    </lineage>
</organism>
<dbReference type="GO" id="GO:0004061">
    <property type="term" value="F:arylformamidase activity"/>
    <property type="evidence" value="ECO:0007669"/>
    <property type="project" value="InterPro"/>
</dbReference>
<dbReference type="Pfam" id="PF04199">
    <property type="entry name" value="Cyclase"/>
    <property type="match status" value="1"/>
</dbReference>
<accession>A0A9D1LKK5</accession>
<evidence type="ECO:0000313" key="2">
    <source>
        <dbReference type="Proteomes" id="UP000824073"/>
    </source>
</evidence>
<gene>
    <name evidence="1" type="ORF">IAB67_02880</name>
</gene>
<sequence length="210" mass="22142">MTVLDLTHPITPDMPVYPGDPQPRLTTLASMPGDGFRQLELTLTTHTGIHVDAPAHLLEHGATLDRYAPGDFAGLGIVLDARKDEAALLQALDTPPAQRAAFVLFRTGHGALWGRPEYLTGWPVISEAVLARLAARHVKGVGVDCLSVDPPACTDMRLHCLLLSAGVLIYENLALPDALPGHGFLFVGAPLSLSAADGAPVRALALCDPA</sequence>
<dbReference type="Proteomes" id="UP000824073">
    <property type="component" value="Unassembled WGS sequence"/>
</dbReference>
<dbReference type="PANTHER" id="PTHR31118">
    <property type="entry name" value="CYCLASE-LIKE PROTEIN 2"/>
    <property type="match status" value="1"/>
</dbReference>
<dbReference type="EMBL" id="DVMR01000030">
    <property type="protein sequence ID" value="HIU43224.1"/>
    <property type="molecule type" value="Genomic_DNA"/>
</dbReference>
<dbReference type="InterPro" id="IPR007325">
    <property type="entry name" value="KFase/CYL"/>
</dbReference>
<evidence type="ECO:0000313" key="1">
    <source>
        <dbReference type="EMBL" id="HIU43224.1"/>
    </source>
</evidence>
<protein>
    <submittedName>
        <fullName evidence="1">Cyclase family protein</fullName>
    </submittedName>
</protein>
<reference evidence="1" key="2">
    <citation type="journal article" date="2021" name="PeerJ">
        <title>Extensive microbial diversity within the chicken gut microbiome revealed by metagenomics and culture.</title>
        <authorList>
            <person name="Gilroy R."/>
            <person name="Ravi A."/>
            <person name="Getino M."/>
            <person name="Pursley I."/>
            <person name="Horton D.L."/>
            <person name="Alikhan N.F."/>
            <person name="Baker D."/>
            <person name="Gharbi K."/>
            <person name="Hall N."/>
            <person name="Watson M."/>
            <person name="Adriaenssens E.M."/>
            <person name="Foster-Nyarko E."/>
            <person name="Jarju S."/>
            <person name="Secka A."/>
            <person name="Antonio M."/>
            <person name="Oren A."/>
            <person name="Chaudhuri R.R."/>
            <person name="La Ragione R."/>
            <person name="Hildebrand F."/>
            <person name="Pallen M.J."/>
        </authorList>
    </citation>
    <scope>NUCLEOTIDE SEQUENCE</scope>
    <source>
        <strain evidence="1">CHK191-8634</strain>
    </source>
</reference>
<dbReference type="Gene3D" id="3.50.30.50">
    <property type="entry name" value="Putative cyclase"/>
    <property type="match status" value="1"/>
</dbReference>
<proteinExistence type="predicted"/>
<comment type="caution">
    <text evidence="1">The sequence shown here is derived from an EMBL/GenBank/DDBJ whole genome shotgun (WGS) entry which is preliminary data.</text>
</comment>
<dbReference type="GO" id="GO:0019441">
    <property type="term" value="P:L-tryptophan catabolic process to kynurenine"/>
    <property type="evidence" value="ECO:0007669"/>
    <property type="project" value="InterPro"/>
</dbReference>
<name>A0A9D1LKK5_9CLOT</name>